<sequence length="138" mass="15409">MRRPTGDMKHKQTKRLRREAEEARAAAKRAAEAERCEAQRRAQEIREEVRRAAVAAQQEAICQQQLAVEENRHAAERGPACHGPTEETATKRVLQWKRRRRSSASSAKASSLSSCPLLQTSKTPNARSGTATSYTTLL</sequence>
<protein>
    <submittedName>
        <fullName evidence="2">Uncharacterized protein</fullName>
    </submittedName>
</protein>
<feature type="compositionally biased region" description="Polar residues" evidence="1">
    <location>
        <begin position="116"/>
        <end position="138"/>
    </location>
</feature>
<comment type="caution">
    <text evidence="2">The sequence shown here is derived from an EMBL/GenBank/DDBJ whole genome shotgun (WGS) entry which is preliminary data.</text>
</comment>
<accession>A0AAD6UVL9</accession>
<gene>
    <name evidence="2" type="ORF">GGX14DRAFT_575161</name>
</gene>
<evidence type="ECO:0000313" key="3">
    <source>
        <dbReference type="Proteomes" id="UP001219525"/>
    </source>
</evidence>
<keyword evidence="3" id="KW-1185">Reference proteome</keyword>
<reference evidence="2" key="1">
    <citation type="submission" date="2023-03" db="EMBL/GenBank/DDBJ databases">
        <title>Massive genome expansion in bonnet fungi (Mycena s.s.) driven by repeated elements and novel gene families across ecological guilds.</title>
        <authorList>
            <consortium name="Lawrence Berkeley National Laboratory"/>
            <person name="Harder C.B."/>
            <person name="Miyauchi S."/>
            <person name="Viragh M."/>
            <person name="Kuo A."/>
            <person name="Thoen E."/>
            <person name="Andreopoulos B."/>
            <person name="Lu D."/>
            <person name="Skrede I."/>
            <person name="Drula E."/>
            <person name="Henrissat B."/>
            <person name="Morin E."/>
            <person name="Kohler A."/>
            <person name="Barry K."/>
            <person name="LaButti K."/>
            <person name="Morin E."/>
            <person name="Salamov A."/>
            <person name="Lipzen A."/>
            <person name="Mereny Z."/>
            <person name="Hegedus B."/>
            <person name="Baldrian P."/>
            <person name="Stursova M."/>
            <person name="Weitz H."/>
            <person name="Taylor A."/>
            <person name="Grigoriev I.V."/>
            <person name="Nagy L.G."/>
            <person name="Martin F."/>
            <person name="Kauserud H."/>
        </authorList>
    </citation>
    <scope>NUCLEOTIDE SEQUENCE</scope>
    <source>
        <strain evidence="2">9144</strain>
    </source>
</reference>
<feature type="region of interest" description="Disordered" evidence="1">
    <location>
        <begin position="1"/>
        <end position="35"/>
    </location>
</feature>
<evidence type="ECO:0000313" key="2">
    <source>
        <dbReference type="EMBL" id="KAJ7196071.1"/>
    </source>
</evidence>
<proteinExistence type="predicted"/>
<dbReference type="AlphaFoldDB" id="A0AAD6UVL9"/>
<dbReference type="Proteomes" id="UP001219525">
    <property type="component" value="Unassembled WGS sequence"/>
</dbReference>
<organism evidence="2 3">
    <name type="scientific">Mycena pura</name>
    <dbReference type="NCBI Taxonomy" id="153505"/>
    <lineage>
        <taxon>Eukaryota</taxon>
        <taxon>Fungi</taxon>
        <taxon>Dikarya</taxon>
        <taxon>Basidiomycota</taxon>
        <taxon>Agaricomycotina</taxon>
        <taxon>Agaricomycetes</taxon>
        <taxon>Agaricomycetidae</taxon>
        <taxon>Agaricales</taxon>
        <taxon>Marasmiineae</taxon>
        <taxon>Mycenaceae</taxon>
        <taxon>Mycena</taxon>
    </lineage>
</organism>
<name>A0AAD6UVL9_9AGAR</name>
<feature type="compositionally biased region" description="Basic and acidic residues" evidence="1">
    <location>
        <begin position="1"/>
        <end position="10"/>
    </location>
</feature>
<evidence type="ECO:0000256" key="1">
    <source>
        <dbReference type="SAM" id="MobiDB-lite"/>
    </source>
</evidence>
<dbReference type="EMBL" id="JARJCW010000086">
    <property type="protein sequence ID" value="KAJ7196071.1"/>
    <property type="molecule type" value="Genomic_DNA"/>
</dbReference>
<feature type="compositionally biased region" description="Basic and acidic residues" evidence="1">
    <location>
        <begin position="18"/>
        <end position="35"/>
    </location>
</feature>
<feature type="compositionally biased region" description="Low complexity" evidence="1">
    <location>
        <begin position="103"/>
        <end position="114"/>
    </location>
</feature>
<feature type="region of interest" description="Disordered" evidence="1">
    <location>
        <begin position="70"/>
        <end position="138"/>
    </location>
</feature>